<dbReference type="AlphaFoldDB" id="A0A2M8L637"/>
<gene>
    <name evidence="2" type="ORF">COU96_00460</name>
</gene>
<feature type="non-terminal residue" evidence="2">
    <location>
        <position position="1"/>
    </location>
</feature>
<dbReference type="EMBL" id="PFEL01000022">
    <property type="protein sequence ID" value="PJE69304.1"/>
    <property type="molecule type" value="Genomic_DNA"/>
</dbReference>
<sequence>KEISFNTKEKSLKKEYDFFTFKLEPGSTFYRDDPDKVKYRVHGKVPAKAVVEARVNFKRPGIFLPCNVMKIVDIENRKRGSLEVGLDYDWEIRSREISKYGDTIYLNRQTLRKMQRLAKEKKKSEFTQSSLDGFPRIPKDKK</sequence>
<evidence type="ECO:0000313" key="2">
    <source>
        <dbReference type="EMBL" id="PJE69304.1"/>
    </source>
</evidence>
<protein>
    <submittedName>
        <fullName evidence="2">Uncharacterized protein</fullName>
    </submittedName>
</protein>
<comment type="caution">
    <text evidence="2">The sequence shown here is derived from an EMBL/GenBank/DDBJ whole genome shotgun (WGS) entry which is preliminary data.</text>
</comment>
<reference evidence="3" key="1">
    <citation type="submission" date="2017-09" db="EMBL/GenBank/DDBJ databases">
        <title>Depth-based differentiation of microbial function through sediment-hosted aquifers and enrichment of novel symbionts in the deep terrestrial subsurface.</title>
        <authorList>
            <person name="Probst A.J."/>
            <person name="Ladd B."/>
            <person name="Jarett J.K."/>
            <person name="Geller-Mcgrath D.E."/>
            <person name="Sieber C.M.K."/>
            <person name="Emerson J.B."/>
            <person name="Anantharaman K."/>
            <person name="Thomas B.C."/>
            <person name="Malmstrom R."/>
            <person name="Stieglmeier M."/>
            <person name="Klingl A."/>
            <person name="Woyke T."/>
            <person name="Ryan C.M."/>
            <person name="Banfield J.F."/>
        </authorList>
    </citation>
    <scope>NUCLEOTIDE SEQUENCE [LARGE SCALE GENOMIC DNA]</scope>
</reference>
<name>A0A2M8L637_9BACT</name>
<evidence type="ECO:0000256" key="1">
    <source>
        <dbReference type="SAM" id="MobiDB-lite"/>
    </source>
</evidence>
<evidence type="ECO:0000313" key="3">
    <source>
        <dbReference type="Proteomes" id="UP000229500"/>
    </source>
</evidence>
<dbReference type="Proteomes" id="UP000229500">
    <property type="component" value="Unassembled WGS sequence"/>
</dbReference>
<organism evidence="2 3">
    <name type="scientific">Candidatus Shapirobacteria bacterium CG10_big_fil_rev_8_21_14_0_10_38_14</name>
    <dbReference type="NCBI Taxonomy" id="1974483"/>
    <lineage>
        <taxon>Bacteria</taxon>
        <taxon>Candidatus Shapironibacteriota</taxon>
    </lineage>
</organism>
<proteinExistence type="predicted"/>
<feature type="region of interest" description="Disordered" evidence="1">
    <location>
        <begin position="119"/>
        <end position="142"/>
    </location>
</feature>
<accession>A0A2M8L637</accession>